<evidence type="ECO:0000313" key="3">
    <source>
        <dbReference type="WBParaSite" id="ALUE_0001128801-mRNA-1"/>
    </source>
</evidence>
<name>A0A0M3I3P0_ASCLU</name>
<accession>A0A0M3I3P0</accession>
<evidence type="ECO:0000256" key="1">
    <source>
        <dbReference type="SAM" id="SignalP"/>
    </source>
</evidence>
<keyword evidence="2" id="KW-1185">Reference proteome</keyword>
<dbReference type="Proteomes" id="UP000036681">
    <property type="component" value="Unplaced"/>
</dbReference>
<feature type="chain" id="PRO_5005656846" evidence="1">
    <location>
        <begin position="19"/>
        <end position="224"/>
    </location>
</feature>
<feature type="signal peptide" evidence="1">
    <location>
        <begin position="1"/>
        <end position="18"/>
    </location>
</feature>
<proteinExistence type="predicted"/>
<reference evidence="3" key="1">
    <citation type="submission" date="2017-02" db="UniProtKB">
        <authorList>
            <consortium name="WormBaseParasite"/>
        </authorList>
    </citation>
    <scope>IDENTIFICATION</scope>
</reference>
<organism evidence="2 3">
    <name type="scientific">Ascaris lumbricoides</name>
    <name type="common">Giant roundworm</name>
    <dbReference type="NCBI Taxonomy" id="6252"/>
    <lineage>
        <taxon>Eukaryota</taxon>
        <taxon>Metazoa</taxon>
        <taxon>Ecdysozoa</taxon>
        <taxon>Nematoda</taxon>
        <taxon>Chromadorea</taxon>
        <taxon>Rhabditida</taxon>
        <taxon>Spirurina</taxon>
        <taxon>Ascaridomorpha</taxon>
        <taxon>Ascaridoidea</taxon>
        <taxon>Ascarididae</taxon>
        <taxon>Ascaris</taxon>
    </lineage>
</organism>
<dbReference type="WBParaSite" id="ALUE_0001128801-mRNA-1">
    <property type="protein sequence ID" value="ALUE_0001128801-mRNA-1"/>
    <property type="gene ID" value="ALUE_0001128801"/>
</dbReference>
<protein>
    <submittedName>
        <fullName evidence="3">Nematode cuticle collagen N-terminal domain-containing protein</fullName>
    </submittedName>
</protein>
<dbReference type="AlphaFoldDB" id="A0A0M3I3P0"/>
<evidence type="ECO:0000313" key="2">
    <source>
        <dbReference type="Proteomes" id="UP000036681"/>
    </source>
</evidence>
<keyword evidence="1" id="KW-0732">Signal</keyword>
<sequence length="224" mass="23457">MGAVTATLLLSLLALVSSQIWRPPGSFAGLLRPSFPGYSQGRYQEVDACFGCTRYGGMPFGGSPLVQSTILGPTDAFYGSHGRRPYSKLLVGGSTPFSGMNYPSGISSGRGDVIFPYERLGEISINNLGGGMPFGRIVSGSGSGLPFGGLGGSFGPDSMSATAVNLLNDKDNFQVQGCAFDGVRNRCYDNLNMCKGGCKDFGTNVAHDCRCIPYAILALLGYAN</sequence>